<keyword evidence="5" id="KW-0479">Metal-binding</keyword>
<dbReference type="PaxDb" id="6239-Y40H7A.11"/>
<sequence>MNSENPQIYSAPPPYEVAIGMPKVNRQPAPVLAPPIDPRPCGRVIGVISVKQAPTYSSYQENCTRCQTLVQTRVEHKIGIMWWLCATLSFCFFFCCYLLFFPITKDAQHFCPNCGSLLAVRTRA</sequence>
<keyword evidence="11" id="KW-1185">Reference proteome</keyword>
<accession>Q9XW97</accession>
<dbReference type="InterPro" id="IPR006629">
    <property type="entry name" value="LITAF"/>
</dbReference>
<name>Q9XW97_CAEEL</name>
<dbReference type="Bgee" id="WBGene00012748">
    <property type="expression patterns" value="Expressed in adult organism and 2 other cell types or tissues"/>
</dbReference>
<gene>
    <name evidence="10" type="ORF">CELE_Y40H7A.11</name>
    <name evidence="10 12" type="ORF">Y40H7A.11</name>
</gene>
<evidence type="ECO:0000256" key="6">
    <source>
        <dbReference type="ARBA" id="ARBA00022833"/>
    </source>
</evidence>
<dbReference type="HOGENOM" id="CLU_131702_0_0_1"/>
<dbReference type="AGR" id="WB:WBGene00012748"/>
<keyword evidence="6" id="KW-0862">Zinc</keyword>
<dbReference type="PANTHER" id="PTHR23292:SF4">
    <property type="entry name" value="LITAF DOMAIN-CONTAINING PROTEIN"/>
    <property type="match status" value="1"/>
</dbReference>
<dbReference type="UCSC" id="Y40H7A.11">
    <property type="organism name" value="c. elegans"/>
</dbReference>
<evidence type="ECO:0000259" key="9">
    <source>
        <dbReference type="PROSITE" id="PS51837"/>
    </source>
</evidence>
<evidence type="ECO:0000256" key="4">
    <source>
        <dbReference type="ARBA" id="ARBA00005975"/>
    </source>
</evidence>
<dbReference type="InParanoid" id="Q9XW97"/>
<dbReference type="PANTHER" id="PTHR23292">
    <property type="entry name" value="LIPOPOLYSACCHARIDE-INDUCED TUMOR NECROSIS FACTOR-ALPHA FACTOR"/>
    <property type="match status" value="1"/>
</dbReference>
<evidence type="ECO:0000256" key="1">
    <source>
        <dbReference type="ARBA" id="ARBA00004414"/>
    </source>
</evidence>
<dbReference type="RefSeq" id="NP_502837.1">
    <property type="nucleotide sequence ID" value="NM_070436.1"/>
</dbReference>
<evidence type="ECO:0000313" key="10">
    <source>
        <dbReference type="EMBL" id="CAA22069.1"/>
    </source>
</evidence>
<dbReference type="PIR" id="T26799">
    <property type="entry name" value="T26799"/>
</dbReference>
<evidence type="ECO:0000256" key="8">
    <source>
        <dbReference type="SAM" id="Phobius"/>
    </source>
</evidence>
<dbReference type="SMART" id="SM00714">
    <property type="entry name" value="LITAF"/>
    <property type="match status" value="1"/>
</dbReference>
<dbReference type="KEGG" id="cel:CELE_Y40H7A.11"/>
<evidence type="ECO:0000256" key="2">
    <source>
        <dbReference type="ARBA" id="ARBA00004481"/>
    </source>
</evidence>
<dbReference type="GeneID" id="189810"/>
<dbReference type="GO" id="GO:0005765">
    <property type="term" value="C:lysosomal membrane"/>
    <property type="evidence" value="ECO:0007669"/>
    <property type="project" value="UniProtKB-SubCell"/>
</dbReference>
<comment type="similarity">
    <text evidence="4">Belongs to the CDIP1/LITAF family.</text>
</comment>
<evidence type="ECO:0000313" key="11">
    <source>
        <dbReference type="Proteomes" id="UP000001940"/>
    </source>
</evidence>
<feature type="domain" description="LITAF" evidence="9">
    <location>
        <begin position="42"/>
        <end position="123"/>
    </location>
</feature>
<dbReference type="InterPro" id="IPR037519">
    <property type="entry name" value="LITAF_fam"/>
</dbReference>
<proteinExistence type="inferred from homology"/>
<dbReference type="WormBase" id="Y40H7A.11">
    <property type="protein sequence ID" value="CE21822"/>
    <property type="gene ID" value="WBGene00012748"/>
</dbReference>
<protein>
    <submittedName>
        <fullName evidence="10">LITAF domain-containing protein</fullName>
    </submittedName>
</protein>
<evidence type="ECO:0000256" key="3">
    <source>
        <dbReference type="ARBA" id="ARBA00004630"/>
    </source>
</evidence>
<keyword evidence="8" id="KW-1133">Transmembrane helix</keyword>
<dbReference type="EMBL" id="BX284604">
    <property type="protein sequence ID" value="CAA22069.1"/>
    <property type="molecule type" value="Genomic_DNA"/>
</dbReference>
<organism evidence="10 11">
    <name type="scientific">Caenorhabditis elegans</name>
    <dbReference type="NCBI Taxonomy" id="6239"/>
    <lineage>
        <taxon>Eukaryota</taxon>
        <taxon>Metazoa</taxon>
        <taxon>Ecdysozoa</taxon>
        <taxon>Nematoda</taxon>
        <taxon>Chromadorea</taxon>
        <taxon>Rhabditida</taxon>
        <taxon>Rhabditina</taxon>
        <taxon>Rhabditomorpha</taxon>
        <taxon>Rhabditoidea</taxon>
        <taxon>Rhabditidae</taxon>
        <taxon>Peloderinae</taxon>
        <taxon>Caenorhabditis</taxon>
    </lineage>
</organism>
<feature type="transmembrane region" description="Helical" evidence="8">
    <location>
        <begin position="80"/>
        <end position="100"/>
    </location>
</feature>
<evidence type="ECO:0000256" key="7">
    <source>
        <dbReference type="ARBA" id="ARBA00023136"/>
    </source>
</evidence>
<keyword evidence="8" id="KW-0812">Transmembrane</keyword>
<dbReference type="AlphaFoldDB" id="Q9XW97"/>
<dbReference type="PhylomeDB" id="Q9XW97"/>
<dbReference type="PROSITE" id="PS51837">
    <property type="entry name" value="LITAF"/>
    <property type="match status" value="1"/>
</dbReference>
<evidence type="ECO:0000313" key="12">
    <source>
        <dbReference type="WormBase" id="Y40H7A.11"/>
    </source>
</evidence>
<dbReference type="Pfam" id="PF10601">
    <property type="entry name" value="zf-LITAF-like"/>
    <property type="match status" value="1"/>
</dbReference>
<dbReference type="Proteomes" id="UP000001940">
    <property type="component" value="Chromosome IV"/>
</dbReference>
<reference evidence="10 11" key="1">
    <citation type="journal article" date="1998" name="Science">
        <title>Genome sequence of the nematode C. elegans: a platform for investigating biology.</title>
        <authorList>
            <consortium name="The C. elegans sequencing consortium"/>
            <person name="Sulson J.E."/>
            <person name="Waterston R."/>
        </authorList>
    </citation>
    <scope>NUCLEOTIDE SEQUENCE [LARGE SCALE GENOMIC DNA]</scope>
    <source>
        <strain evidence="10 11">Bristol N2</strain>
    </source>
</reference>
<comment type="subcellular location">
    <subcellularLocation>
        <location evidence="2">Endosome membrane</location>
        <topology evidence="2">Peripheral membrane protein</topology>
    </subcellularLocation>
    <subcellularLocation>
        <location evidence="1">Late endosome membrane</location>
    </subcellularLocation>
    <subcellularLocation>
        <location evidence="3">Lysosome membrane</location>
        <topology evidence="3">Peripheral membrane protein</topology>
        <orientation evidence="3">Cytoplasmic side</orientation>
    </subcellularLocation>
</comment>
<dbReference type="OrthoDB" id="4713066at2759"/>
<dbReference type="GO" id="GO:0008270">
    <property type="term" value="F:zinc ion binding"/>
    <property type="evidence" value="ECO:0000318"/>
    <property type="project" value="GO_Central"/>
</dbReference>
<dbReference type="FunCoup" id="Q9XW97">
    <property type="interactions" value="1"/>
</dbReference>
<dbReference type="GO" id="GO:0031902">
    <property type="term" value="C:late endosome membrane"/>
    <property type="evidence" value="ECO:0007669"/>
    <property type="project" value="UniProtKB-SubCell"/>
</dbReference>
<keyword evidence="7 8" id="KW-0472">Membrane</keyword>
<dbReference type="CTD" id="189810"/>
<evidence type="ECO:0000256" key="5">
    <source>
        <dbReference type="ARBA" id="ARBA00022723"/>
    </source>
</evidence>